<dbReference type="OrthoDB" id="2572300at2759"/>
<protein>
    <submittedName>
        <fullName evidence="2">Uncharacterized protein</fullName>
    </submittedName>
</protein>
<sequence>MLPTQSIFRATASLRPVLRTPAYNAPVFLRAALPRSNQLQQGELLRLAQRRWNTEDARGGKSKLVFRFNIKDIPVELYPIFFVVAAALVGATVAMGKHPTHGSIWT</sequence>
<keyword evidence="1" id="KW-0472">Membrane</keyword>
<evidence type="ECO:0000313" key="3">
    <source>
        <dbReference type="Proteomes" id="UP000289152"/>
    </source>
</evidence>
<keyword evidence="1" id="KW-1133">Transmembrane helix</keyword>
<dbReference type="AlphaFoldDB" id="A0A4Q1BN26"/>
<keyword evidence="1" id="KW-0812">Transmembrane</keyword>
<dbReference type="Proteomes" id="UP000289152">
    <property type="component" value="Unassembled WGS sequence"/>
</dbReference>
<accession>A0A4Q1BN26</accession>
<reference evidence="2 3" key="1">
    <citation type="submission" date="2016-06" db="EMBL/GenBank/DDBJ databases">
        <title>Evolution of pathogenesis and genome organization in the Tremellales.</title>
        <authorList>
            <person name="Cuomo C."/>
            <person name="Litvintseva A."/>
            <person name="Heitman J."/>
            <person name="Chen Y."/>
            <person name="Sun S."/>
            <person name="Springer D."/>
            <person name="Dromer F."/>
            <person name="Young S."/>
            <person name="Zeng Q."/>
            <person name="Chapman S."/>
            <person name="Gujja S."/>
            <person name="Saif S."/>
            <person name="Birren B."/>
        </authorList>
    </citation>
    <scope>NUCLEOTIDE SEQUENCE [LARGE SCALE GENOMIC DNA]</scope>
    <source>
        <strain evidence="2 3">ATCC 28783</strain>
    </source>
</reference>
<dbReference type="VEuPathDB" id="FungiDB:TREMEDRAFT_55962"/>
<gene>
    <name evidence="2" type="ORF">M231_03473</name>
</gene>
<feature type="transmembrane region" description="Helical" evidence="1">
    <location>
        <begin position="77"/>
        <end position="96"/>
    </location>
</feature>
<evidence type="ECO:0000313" key="2">
    <source>
        <dbReference type="EMBL" id="RXK39253.1"/>
    </source>
</evidence>
<comment type="caution">
    <text evidence="2">The sequence shown here is derived from an EMBL/GenBank/DDBJ whole genome shotgun (WGS) entry which is preliminary data.</text>
</comment>
<dbReference type="InParanoid" id="A0A4Q1BN26"/>
<dbReference type="EMBL" id="SDIL01000034">
    <property type="protein sequence ID" value="RXK39253.1"/>
    <property type="molecule type" value="Genomic_DNA"/>
</dbReference>
<organism evidence="2 3">
    <name type="scientific">Tremella mesenterica</name>
    <name type="common">Jelly fungus</name>
    <dbReference type="NCBI Taxonomy" id="5217"/>
    <lineage>
        <taxon>Eukaryota</taxon>
        <taxon>Fungi</taxon>
        <taxon>Dikarya</taxon>
        <taxon>Basidiomycota</taxon>
        <taxon>Agaricomycotina</taxon>
        <taxon>Tremellomycetes</taxon>
        <taxon>Tremellales</taxon>
        <taxon>Tremellaceae</taxon>
        <taxon>Tremella</taxon>
    </lineage>
</organism>
<keyword evidence="3" id="KW-1185">Reference proteome</keyword>
<name>A0A4Q1BN26_TREME</name>
<evidence type="ECO:0000256" key="1">
    <source>
        <dbReference type="SAM" id="Phobius"/>
    </source>
</evidence>
<proteinExistence type="predicted"/>